<protein>
    <submittedName>
        <fullName evidence="8">Transcriptional regulator ERG</fullName>
    </submittedName>
</protein>
<evidence type="ECO:0000256" key="1">
    <source>
        <dbReference type="ARBA" id="ARBA00004123"/>
    </source>
</evidence>
<dbReference type="InterPro" id="IPR036388">
    <property type="entry name" value="WH-like_DNA-bd_sf"/>
</dbReference>
<name>A0A0V1HU46_9BILA</name>
<dbReference type="PANTHER" id="PTHR11849:SF304">
    <property type="entry name" value="DNA-BINDING PROTEIN D-ETS-3"/>
    <property type="match status" value="1"/>
</dbReference>
<keyword evidence="4 5" id="KW-0539">Nucleus</keyword>
<evidence type="ECO:0000313" key="8">
    <source>
        <dbReference type="EMBL" id="KRZ13093.1"/>
    </source>
</evidence>
<dbReference type="PANTHER" id="PTHR11849">
    <property type="entry name" value="ETS"/>
    <property type="match status" value="1"/>
</dbReference>
<dbReference type="FunFam" id="1.10.10.10:FF:000343">
    <property type="entry name" value="Ets at 65A, isoform C"/>
    <property type="match status" value="1"/>
</dbReference>
<dbReference type="Proteomes" id="UP000055024">
    <property type="component" value="Unassembled WGS sequence"/>
</dbReference>
<dbReference type="Pfam" id="PF00178">
    <property type="entry name" value="Ets"/>
    <property type="match status" value="1"/>
</dbReference>
<sequence length="523" mass="59678">MAQILPNFTTPSGVFCQIKQETPFPFLENNDGSTIPMQGVASNVPTTCTPYDTTPRASWTSTGNHRHLVQYNIRYSTTSASVGGLTSSNHHGSGTGQIQLWQFLLELLSDNSNAAFITWEGINGEFKLIDPEEVARRWGERKSKPNMNYDKLSRALRYYYDKNIMTKVHGKRYAYKFEFHGLAQACQASLPELQLPIPSYSSDIFSNYRHAAAMQAKFLCLPSTGNQNPIANGGQANTFCSVPTMGHPHLMSQPRNYWNGNSPLSTGFYPTQIPTSHQKFSNMMQKYSIMDFGLSELNTEMRNEISAALDLLQQKQLTMEEELNKCIKENDEIHAQQEEVMREIAAVKRRQLELQNDIDSSNSYLSELRKEEKILLEFNANLLNDVSEVEETLNNLRKKDDEDVQNGIKKLIDAIDAANELYEFYDVNKCKTGCENLDKEIKQRTEEYEALIIQKEQLQATIAEKLTEIEKNKEKLNALPSPLLMKIIIKKLQTDRTSLLLKLMHLRARQKMKHLFIPQISEA</sequence>
<reference evidence="8 9" key="1">
    <citation type="submission" date="2015-01" db="EMBL/GenBank/DDBJ databases">
        <title>Evolution of Trichinella species and genotypes.</title>
        <authorList>
            <person name="Korhonen P.K."/>
            <person name="Edoardo P."/>
            <person name="Giuseppe L.R."/>
            <person name="Gasser R.B."/>
        </authorList>
    </citation>
    <scope>NUCLEOTIDE SEQUENCE [LARGE SCALE GENOMIC DNA]</scope>
    <source>
        <strain evidence="8">ISS1029</strain>
    </source>
</reference>
<dbReference type="STRING" id="268475.A0A0V1HU46"/>
<dbReference type="InterPro" id="IPR000418">
    <property type="entry name" value="Ets_dom"/>
</dbReference>
<feature type="coiled-coil region" evidence="6">
    <location>
        <begin position="434"/>
        <end position="475"/>
    </location>
</feature>
<dbReference type="PRINTS" id="PR00454">
    <property type="entry name" value="ETSDOMAIN"/>
</dbReference>
<dbReference type="SUPFAM" id="SSF46785">
    <property type="entry name" value="Winged helix' DNA-binding domain"/>
    <property type="match status" value="1"/>
</dbReference>
<comment type="subcellular location">
    <subcellularLocation>
        <location evidence="1 5">Nucleus</location>
    </subcellularLocation>
</comment>
<dbReference type="EMBL" id="JYDP01000035">
    <property type="protein sequence ID" value="KRZ13093.1"/>
    <property type="molecule type" value="Genomic_DNA"/>
</dbReference>
<evidence type="ECO:0000313" key="9">
    <source>
        <dbReference type="Proteomes" id="UP000055024"/>
    </source>
</evidence>
<dbReference type="SMART" id="SM00413">
    <property type="entry name" value="ETS"/>
    <property type="match status" value="1"/>
</dbReference>
<evidence type="ECO:0000259" key="7">
    <source>
        <dbReference type="PROSITE" id="PS50061"/>
    </source>
</evidence>
<dbReference type="PROSITE" id="PS00346">
    <property type="entry name" value="ETS_DOMAIN_2"/>
    <property type="match status" value="1"/>
</dbReference>
<dbReference type="OrthoDB" id="10067219at2759"/>
<dbReference type="GO" id="GO:0000981">
    <property type="term" value="F:DNA-binding transcription factor activity, RNA polymerase II-specific"/>
    <property type="evidence" value="ECO:0007669"/>
    <property type="project" value="TreeGrafter"/>
</dbReference>
<feature type="domain" description="ETS" evidence="7">
    <location>
        <begin position="98"/>
        <end position="178"/>
    </location>
</feature>
<accession>A0A0V1HU46</accession>
<evidence type="ECO:0000256" key="5">
    <source>
        <dbReference type="RuleBase" id="RU004019"/>
    </source>
</evidence>
<organism evidence="8 9">
    <name type="scientific">Trichinella zimbabwensis</name>
    <dbReference type="NCBI Taxonomy" id="268475"/>
    <lineage>
        <taxon>Eukaryota</taxon>
        <taxon>Metazoa</taxon>
        <taxon>Ecdysozoa</taxon>
        <taxon>Nematoda</taxon>
        <taxon>Enoplea</taxon>
        <taxon>Dorylaimia</taxon>
        <taxon>Trichinellida</taxon>
        <taxon>Trichinellidae</taxon>
        <taxon>Trichinella</taxon>
    </lineage>
</organism>
<dbReference type="Gene3D" id="1.10.10.10">
    <property type="entry name" value="Winged helix-like DNA-binding domain superfamily/Winged helix DNA-binding domain"/>
    <property type="match status" value="1"/>
</dbReference>
<dbReference type="InterPro" id="IPR036390">
    <property type="entry name" value="WH_DNA-bd_sf"/>
</dbReference>
<dbReference type="GO" id="GO:0030154">
    <property type="term" value="P:cell differentiation"/>
    <property type="evidence" value="ECO:0007669"/>
    <property type="project" value="TreeGrafter"/>
</dbReference>
<comment type="similarity">
    <text evidence="2 5">Belongs to the ETS family.</text>
</comment>
<dbReference type="AlphaFoldDB" id="A0A0V1HU46"/>
<keyword evidence="9" id="KW-1185">Reference proteome</keyword>
<keyword evidence="3 5" id="KW-0238">DNA-binding</keyword>
<proteinExistence type="inferred from homology"/>
<comment type="caution">
    <text evidence="8">The sequence shown here is derived from an EMBL/GenBank/DDBJ whole genome shotgun (WGS) entry which is preliminary data.</text>
</comment>
<feature type="coiled-coil region" evidence="6">
    <location>
        <begin position="309"/>
        <end position="339"/>
    </location>
</feature>
<evidence type="ECO:0000256" key="4">
    <source>
        <dbReference type="ARBA" id="ARBA00023242"/>
    </source>
</evidence>
<gene>
    <name evidence="8" type="primary">ERG</name>
    <name evidence="8" type="ORF">T11_16525</name>
</gene>
<evidence type="ECO:0000256" key="6">
    <source>
        <dbReference type="SAM" id="Coils"/>
    </source>
</evidence>
<dbReference type="PROSITE" id="PS50061">
    <property type="entry name" value="ETS_DOMAIN_3"/>
    <property type="match status" value="1"/>
</dbReference>
<dbReference type="InterPro" id="IPR046328">
    <property type="entry name" value="ETS_fam"/>
</dbReference>
<dbReference type="GO" id="GO:0043565">
    <property type="term" value="F:sequence-specific DNA binding"/>
    <property type="evidence" value="ECO:0007669"/>
    <property type="project" value="InterPro"/>
</dbReference>
<evidence type="ECO:0000256" key="2">
    <source>
        <dbReference type="ARBA" id="ARBA00005562"/>
    </source>
</evidence>
<keyword evidence="6" id="KW-0175">Coiled coil</keyword>
<dbReference type="PROSITE" id="PS00345">
    <property type="entry name" value="ETS_DOMAIN_1"/>
    <property type="match status" value="1"/>
</dbReference>
<evidence type="ECO:0000256" key="3">
    <source>
        <dbReference type="ARBA" id="ARBA00023125"/>
    </source>
</evidence>
<dbReference type="GO" id="GO:0005634">
    <property type="term" value="C:nucleus"/>
    <property type="evidence" value="ECO:0007669"/>
    <property type="project" value="UniProtKB-SubCell"/>
</dbReference>